<gene>
    <name evidence="2" type="ORF">MANT1106_LOCUS5237</name>
</gene>
<feature type="compositionally biased region" description="Gly residues" evidence="1">
    <location>
        <begin position="664"/>
        <end position="676"/>
    </location>
</feature>
<feature type="region of interest" description="Disordered" evidence="1">
    <location>
        <begin position="542"/>
        <end position="692"/>
    </location>
</feature>
<feature type="compositionally biased region" description="Basic and acidic residues" evidence="1">
    <location>
        <begin position="29"/>
        <end position="38"/>
    </location>
</feature>
<dbReference type="AlphaFoldDB" id="A0A7S0SD50"/>
<feature type="compositionally biased region" description="Basic and acidic residues" evidence="1">
    <location>
        <begin position="652"/>
        <end position="661"/>
    </location>
</feature>
<organism evidence="2">
    <name type="scientific">Mantoniella antarctica</name>
    <dbReference type="NCBI Taxonomy" id="81844"/>
    <lineage>
        <taxon>Eukaryota</taxon>
        <taxon>Viridiplantae</taxon>
        <taxon>Chlorophyta</taxon>
        <taxon>Mamiellophyceae</taxon>
        <taxon>Mamiellales</taxon>
        <taxon>Mamiellaceae</taxon>
        <taxon>Mantoniella</taxon>
    </lineage>
</organism>
<feature type="compositionally biased region" description="Acidic residues" evidence="1">
    <location>
        <begin position="379"/>
        <end position="391"/>
    </location>
</feature>
<evidence type="ECO:0000313" key="2">
    <source>
        <dbReference type="EMBL" id="CAD8702555.1"/>
    </source>
</evidence>
<protein>
    <submittedName>
        <fullName evidence="2">Uncharacterized protein</fullName>
    </submittedName>
</protein>
<evidence type="ECO:0000256" key="1">
    <source>
        <dbReference type="SAM" id="MobiDB-lite"/>
    </source>
</evidence>
<feature type="compositionally biased region" description="Low complexity" evidence="1">
    <location>
        <begin position="232"/>
        <end position="241"/>
    </location>
</feature>
<dbReference type="EMBL" id="HBFC01009064">
    <property type="protein sequence ID" value="CAD8702555.1"/>
    <property type="molecule type" value="Transcribed_RNA"/>
</dbReference>
<reference evidence="2" key="1">
    <citation type="submission" date="2021-01" db="EMBL/GenBank/DDBJ databases">
        <authorList>
            <person name="Corre E."/>
            <person name="Pelletier E."/>
            <person name="Niang G."/>
            <person name="Scheremetjew M."/>
            <person name="Finn R."/>
            <person name="Kale V."/>
            <person name="Holt S."/>
            <person name="Cochrane G."/>
            <person name="Meng A."/>
            <person name="Brown T."/>
            <person name="Cohen L."/>
        </authorList>
    </citation>
    <scope>NUCLEOTIDE SEQUENCE</scope>
    <source>
        <strain evidence="2">SL-175</strain>
    </source>
</reference>
<feature type="compositionally biased region" description="Basic and acidic residues" evidence="1">
    <location>
        <begin position="48"/>
        <end position="64"/>
    </location>
</feature>
<feature type="compositionally biased region" description="Gly residues" evidence="1">
    <location>
        <begin position="134"/>
        <end position="152"/>
    </location>
</feature>
<feature type="region of interest" description="Disordered" evidence="1">
    <location>
        <begin position="132"/>
        <end position="246"/>
    </location>
</feature>
<proteinExistence type="predicted"/>
<feature type="compositionally biased region" description="Acidic residues" evidence="1">
    <location>
        <begin position="187"/>
        <end position="202"/>
    </location>
</feature>
<name>A0A7S0SD50_9CHLO</name>
<accession>A0A7S0SD50</accession>
<sequence length="692" mass="69898">MPAYTGDPGAAAVAAAAAAAGATAADAVAHADDGDERKKTKKQKRSQRHDGDNDGARWRAKGKDPVAAAEEASAQTVHTTYDQFHDRVGAVFAGLGARSLARRETGGGQGISLGAGNPMGVLGGTTGCFPNTGISGGGNGGRSDGDGGGGSSSGNTSDEDAPSWMPANTSVVRRGKDISVDPGSDSDAGEDSDANDSSDGEGEGGMGGMYDEDDDAAAGSDAAATAKKRKQQQWADDLNCLESDDDDANDQAKMARLGRSIGRCNALNDEEEFDYYDEVAMTGARASFTANSVANAVRVSQAGAGADSGGVLDSVIERHDDGMSLASMDKSTEVLDDNVFERRLRMRLGGVSADVSAGVNAGVSANEDVDRDAGRDEDGGRDEDAGDNQDGGEEKGKQEGGGIAPDNNHHDNAKAAAANPAASATAAADSAATATAVAPSRGTGVDLRARGRLGEASASYVPPAKRQRAGGGGNRPIVAWSPSVIDVARPSGVAGRGGGGGRGGRIGNSCVPDHVKNPHKYTCYVLDEPLVVGGGMSVGTGVGGSGGGARGREEDEGGDAHAEQARDVRSGAGGVSGRPSQILEPLTIPPAMEPAEKPVFQLSSAAAARIEAKKQKAKDQPPPPSGSGGSDSGVGSAKVALTHDDDEEDDTVREGVARNEFESEGGGFRRGGGGSRGNKRKFRSKAHTDAQE</sequence>
<feature type="region of interest" description="Disordered" evidence="1">
    <location>
        <begin position="359"/>
        <end position="421"/>
    </location>
</feature>
<feature type="compositionally biased region" description="Basic and acidic residues" evidence="1">
    <location>
        <begin position="550"/>
        <end position="569"/>
    </location>
</feature>
<feature type="region of interest" description="Disordered" evidence="1">
    <location>
        <begin position="28"/>
        <end position="67"/>
    </location>
</feature>
<feature type="compositionally biased region" description="Basic and acidic residues" evidence="1">
    <location>
        <begin position="610"/>
        <end position="619"/>
    </location>
</feature>